<name>A0A0K2TBD4_LEPSM</name>
<protein>
    <submittedName>
        <fullName evidence="1">Uncharacterized protein</fullName>
    </submittedName>
</protein>
<dbReference type="EMBL" id="HACA01005789">
    <property type="protein sequence ID" value="CDW23150.1"/>
    <property type="molecule type" value="Transcribed_RNA"/>
</dbReference>
<evidence type="ECO:0000313" key="1">
    <source>
        <dbReference type="EMBL" id="CDW23150.1"/>
    </source>
</evidence>
<reference evidence="1" key="1">
    <citation type="submission" date="2014-05" db="EMBL/GenBank/DDBJ databases">
        <authorList>
            <person name="Chronopoulou M."/>
        </authorList>
    </citation>
    <scope>NUCLEOTIDE SEQUENCE</scope>
    <source>
        <tissue evidence="1">Whole organism</tissue>
    </source>
</reference>
<accession>A0A0K2TBD4</accession>
<proteinExistence type="predicted"/>
<organism evidence="1">
    <name type="scientific">Lepeophtheirus salmonis</name>
    <name type="common">Salmon louse</name>
    <name type="synonym">Caligus salmonis</name>
    <dbReference type="NCBI Taxonomy" id="72036"/>
    <lineage>
        <taxon>Eukaryota</taxon>
        <taxon>Metazoa</taxon>
        <taxon>Ecdysozoa</taxon>
        <taxon>Arthropoda</taxon>
        <taxon>Crustacea</taxon>
        <taxon>Multicrustacea</taxon>
        <taxon>Hexanauplia</taxon>
        <taxon>Copepoda</taxon>
        <taxon>Siphonostomatoida</taxon>
        <taxon>Caligidae</taxon>
        <taxon>Lepeophtheirus</taxon>
    </lineage>
</organism>
<sequence length="47" mass="5626">MKQRKAIGIFIVFDIMISYDVTQANHKPLLPELYKSWICFLHLINIY</sequence>
<dbReference type="AlphaFoldDB" id="A0A0K2TBD4"/>